<comment type="caution">
    <text evidence="4">Lacks conserved residue(s) required for the propagation of feature annotation.</text>
</comment>
<dbReference type="PATRIC" id="fig|1703770.3.peg.904"/>
<evidence type="ECO:0000259" key="5">
    <source>
        <dbReference type="PROSITE" id="PS51635"/>
    </source>
</evidence>
<feature type="domain" description="PNPLA" evidence="5">
    <location>
        <begin position="9"/>
        <end position="199"/>
    </location>
</feature>
<dbReference type="STRING" id="1703770.AMJ39_06110"/>
<dbReference type="AlphaFoldDB" id="A0A0S7WTX2"/>
<evidence type="ECO:0000256" key="1">
    <source>
        <dbReference type="ARBA" id="ARBA00022801"/>
    </source>
</evidence>
<dbReference type="PANTHER" id="PTHR14226:SF76">
    <property type="entry name" value="NTE FAMILY PROTEIN RSSA"/>
    <property type="match status" value="1"/>
</dbReference>
<dbReference type="PROSITE" id="PS51635">
    <property type="entry name" value="PNPLA"/>
    <property type="match status" value="1"/>
</dbReference>
<feature type="active site" description="Nucleophile" evidence="4">
    <location>
        <position position="42"/>
    </location>
</feature>
<dbReference type="Gene3D" id="3.40.1090.10">
    <property type="entry name" value="Cytosolic phospholipase A2 catalytic domain"/>
    <property type="match status" value="2"/>
</dbReference>
<feature type="active site" description="Proton acceptor" evidence="4">
    <location>
        <position position="186"/>
    </location>
</feature>
<dbReference type="InterPro" id="IPR002641">
    <property type="entry name" value="PNPLA_dom"/>
</dbReference>
<proteinExistence type="predicted"/>
<feature type="short sequence motif" description="GXSXG" evidence="4">
    <location>
        <begin position="40"/>
        <end position="44"/>
    </location>
</feature>
<evidence type="ECO:0000313" key="6">
    <source>
        <dbReference type="EMBL" id="KPJ53036.1"/>
    </source>
</evidence>
<dbReference type="EMBL" id="LIZS01000032">
    <property type="protein sequence ID" value="KPJ53036.1"/>
    <property type="molecule type" value="Genomic_DNA"/>
</dbReference>
<dbReference type="GO" id="GO:0016787">
    <property type="term" value="F:hydrolase activity"/>
    <property type="evidence" value="ECO:0007669"/>
    <property type="project" value="UniProtKB-UniRule"/>
</dbReference>
<comment type="caution">
    <text evidence="6">The sequence shown here is derived from an EMBL/GenBank/DDBJ whole genome shotgun (WGS) entry which is preliminary data.</text>
</comment>
<feature type="short sequence motif" description="DGA/G" evidence="4">
    <location>
        <begin position="186"/>
        <end position="188"/>
    </location>
</feature>
<name>A0A0S7WTX2_UNCT6</name>
<dbReference type="Pfam" id="PF01734">
    <property type="entry name" value="Patatin"/>
    <property type="match status" value="1"/>
</dbReference>
<sequence length="320" mass="34449">MKRIPKIGLALGGGSVRGLANIGVLKVLEGVGITVDAVAGTSMGAIVGAIYSVAPNALSLEKRALGFLSSKEFKDIGLEFLRKDSDLDAKLFARLAGQIREKYIWSVGVLRPSLIPGEKLERALDWVIPDIDVSETQIPFAAVALDLQSGEDVIMTDGSLRRAVLASSSIPGVFPPVQEGEQLLTDGGPTSIVPVRAARAIGAEVVIAIDLRPELGTDTHPASGLDVMFRTDDILRFRYNESQVALADIVIRPDVGNIHWANFTRAPFCIRVGEEATRRQIDEILMLARGRGAVTRAWQAGRQALARVWSRRSGEPVAPE</sequence>
<keyword evidence="3 4" id="KW-0443">Lipid metabolism</keyword>
<dbReference type="InterPro" id="IPR016035">
    <property type="entry name" value="Acyl_Trfase/lysoPLipase"/>
</dbReference>
<keyword evidence="1 4" id="KW-0378">Hydrolase</keyword>
<dbReference type="GO" id="GO:0016042">
    <property type="term" value="P:lipid catabolic process"/>
    <property type="evidence" value="ECO:0007669"/>
    <property type="project" value="UniProtKB-UniRule"/>
</dbReference>
<evidence type="ECO:0000256" key="2">
    <source>
        <dbReference type="ARBA" id="ARBA00022963"/>
    </source>
</evidence>
<evidence type="ECO:0000256" key="4">
    <source>
        <dbReference type="PROSITE-ProRule" id="PRU01161"/>
    </source>
</evidence>
<dbReference type="Proteomes" id="UP000052008">
    <property type="component" value="Unassembled WGS sequence"/>
</dbReference>
<keyword evidence="2 4" id="KW-0442">Lipid degradation</keyword>
<evidence type="ECO:0000256" key="3">
    <source>
        <dbReference type="ARBA" id="ARBA00023098"/>
    </source>
</evidence>
<protein>
    <recommendedName>
        <fullName evidence="5">PNPLA domain-containing protein</fullName>
    </recommendedName>
</protein>
<organism evidence="6 7">
    <name type="scientific">candidate division TA06 bacterium DG_24</name>
    <dbReference type="NCBI Taxonomy" id="1703770"/>
    <lineage>
        <taxon>Bacteria</taxon>
        <taxon>Bacteria division TA06</taxon>
    </lineage>
</organism>
<reference evidence="6 7" key="1">
    <citation type="journal article" date="2015" name="Microbiome">
        <title>Genomic resolution of linkages in carbon, nitrogen, and sulfur cycling among widespread estuary sediment bacteria.</title>
        <authorList>
            <person name="Baker B.J."/>
            <person name="Lazar C.S."/>
            <person name="Teske A.P."/>
            <person name="Dick G.J."/>
        </authorList>
    </citation>
    <scope>NUCLEOTIDE SEQUENCE [LARGE SCALE GENOMIC DNA]</scope>
    <source>
        <strain evidence="6">DG_24</strain>
    </source>
</reference>
<gene>
    <name evidence="6" type="ORF">AMJ39_06110</name>
</gene>
<evidence type="ECO:0000313" key="7">
    <source>
        <dbReference type="Proteomes" id="UP000052008"/>
    </source>
</evidence>
<accession>A0A0S7WTX2</accession>
<dbReference type="PANTHER" id="PTHR14226">
    <property type="entry name" value="NEUROPATHY TARGET ESTERASE/SWISS CHEESE D.MELANOGASTER"/>
    <property type="match status" value="1"/>
</dbReference>
<dbReference type="SUPFAM" id="SSF52151">
    <property type="entry name" value="FabD/lysophospholipase-like"/>
    <property type="match status" value="1"/>
</dbReference>
<dbReference type="InterPro" id="IPR050301">
    <property type="entry name" value="NTE"/>
</dbReference>